<protein>
    <submittedName>
        <fullName evidence="2">Uncharacterized protein</fullName>
    </submittedName>
</protein>
<evidence type="ECO:0000313" key="3">
    <source>
        <dbReference type="Proteomes" id="UP000009169"/>
    </source>
</evidence>
<gene>
    <name evidence="2" type="ORF">TEQG_02080</name>
</gene>
<organism evidence="2 3">
    <name type="scientific">Trichophyton equinum (strain ATCC MYA-4606 / CBS 127.97)</name>
    <name type="common">Horse ringworm fungus</name>
    <dbReference type="NCBI Taxonomy" id="559882"/>
    <lineage>
        <taxon>Eukaryota</taxon>
        <taxon>Fungi</taxon>
        <taxon>Dikarya</taxon>
        <taxon>Ascomycota</taxon>
        <taxon>Pezizomycotina</taxon>
        <taxon>Eurotiomycetes</taxon>
        <taxon>Eurotiomycetidae</taxon>
        <taxon>Onygenales</taxon>
        <taxon>Arthrodermataceae</taxon>
        <taxon>Trichophyton</taxon>
    </lineage>
</organism>
<name>F2PME6_TRIEC</name>
<feature type="compositionally biased region" description="Basic and acidic residues" evidence="1">
    <location>
        <begin position="26"/>
        <end position="46"/>
    </location>
</feature>
<proteinExistence type="predicted"/>
<dbReference type="Proteomes" id="UP000009169">
    <property type="component" value="Unassembled WGS sequence"/>
</dbReference>
<accession>F2PME6</accession>
<feature type="region of interest" description="Disordered" evidence="1">
    <location>
        <begin position="1"/>
        <end position="57"/>
    </location>
</feature>
<evidence type="ECO:0000256" key="1">
    <source>
        <dbReference type="SAM" id="MobiDB-lite"/>
    </source>
</evidence>
<evidence type="ECO:0000313" key="2">
    <source>
        <dbReference type="EMBL" id="EGE03043.1"/>
    </source>
</evidence>
<dbReference type="AlphaFoldDB" id="F2PME6"/>
<sequence>MKLAQHQKLDIKSPPAEEASLVSHAKSGDIEVLTLRERGREREREGGGGGGWPTGTVVCGCGRADDEEEEEGIIGIGIFVFESPVSMTGWRLSGLFAPVWKESE</sequence>
<dbReference type="VEuPathDB" id="FungiDB:TEQG_02080"/>
<dbReference type="HOGENOM" id="CLU_2251943_0_0_1"/>
<dbReference type="EMBL" id="DS995725">
    <property type="protein sequence ID" value="EGE03043.1"/>
    <property type="molecule type" value="Genomic_DNA"/>
</dbReference>
<keyword evidence="3" id="KW-1185">Reference proteome</keyword>
<reference evidence="3" key="1">
    <citation type="journal article" date="2012" name="MBio">
        <title>Comparative genome analysis of Trichophyton rubrum and related dermatophytes reveals candidate genes involved in infection.</title>
        <authorList>
            <person name="Martinez D.A."/>
            <person name="Oliver B.G."/>
            <person name="Graeser Y."/>
            <person name="Goldberg J.M."/>
            <person name="Li W."/>
            <person name="Martinez-Rossi N.M."/>
            <person name="Monod M."/>
            <person name="Shelest E."/>
            <person name="Barton R.C."/>
            <person name="Birch E."/>
            <person name="Brakhage A.A."/>
            <person name="Chen Z."/>
            <person name="Gurr S.J."/>
            <person name="Heiman D."/>
            <person name="Heitman J."/>
            <person name="Kosti I."/>
            <person name="Rossi A."/>
            <person name="Saif S."/>
            <person name="Samalova M."/>
            <person name="Saunders C.W."/>
            <person name="Shea T."/>
            <person name="Summerbell R.C."/>
            <person name="Xu J."/>
            <person name="Young S."/>
            <person name="Zeng Q."/>
            <person name="Birren B.W."/>
            <person name="Cuomo C.A."/>
            <person name="White T.C."/>
        </authorList>
    </citation>
    <scope>NUCLEOTIDE SEQUENCE [LARGE SCALE GENOMIC DNA]</scope>
    <source>
        <strain evidence="3">ATCC MYA-4606 / CBS 127.97</strain>
    </source>
</reference>